<dbReference type="Proteomes" id="UP000263900">
    <property type="component" value="Chromosome"/>
</dbReference>
<keyword evidence="5" id="KW-1185">Reference proteome</keyword>
<reference evidence="4 5" key="1">
    <citation type="submission" date="2018-09" db="EMBL/GenBank/DDBJ databases">
        <title>Genome sequencing of strain 6GH32-13.</title>
        <authorList>
            <person name="Weon H.-Y."/>
            <person name="Heo J."/>
            <person name="Kwon S.-W."/>
        </authorList>
    </citation>
    <scope>NUCLEOTIDE SEQUENCE [LARGE SCALE GENOMIC DNA]</scope>
    <source>
        <strain evidence="4 5">5GH32-13</strain>
    </source>
</reference>
<keyword evidence="1" id="KW-0472">Membrane</keyword>
<dbReference type="Gene3D" id="3.55.50.30">
    <property type="match status" value="1"/>
</dbReference>
<evidence type="ECO:0000313" key="5">
    <source>
        <dbReference type="Proteomes" id="UP000263900"/>
    </source>
</evidence>
<dbReference type="KEGG" id="pseg:D3H65_05785"/>
<dbReference type="Gene3D" id="2.60.120.1440">
    <property type="match status" value="1"/>
</dbReference>
<feature type="domain" description="Protein FecR C-terminal" evidence="3">
    <location>
        <begin position="342"/>
        <end position="403"/>
    </location>
</feature>
<dbReference type="InterPro" id="IPR006860">
    <property type="entry name" value="FecR"/>
</dbReference>
<protein>
    <submittedName>
        <fullName evidence="4">DUF4974 domain-containing protein</fullName>
    </submittedName>
</protein>
<dbReference type="OrthoDB" id="651134at2"/>
<dbReference type="EMBL" id="CP032157">
    <property type="protein sequence ID" value="AXY73516.1"/>
    <property type="molecule type" value="Genomic_DNA"/>
</dbReference>
<evidence type="ECO:0000256" key="1">
    <source>
        <dbReference type="SAM" id="Phobius"/>
    </source>
</evidence>
<evidence type="ECO:0000313" key="4">
    <source>
        <dbReference type="EMBL" id="AXY73516.1"/>
    </source>
</evidence>
<gene>
    <name evidence="4" type="ORF">D3H65_05785</name>
</gene>
<dbReference type="Pfam" id="PF04773">
    <property type="entry name" value="FecR"/>
    <property type="match status" value="1"/>
</dbReference>
<sequence length="413" mass="46153">MNLSMPDESDHILDLITGYLMGELNAGQKQELDQWIHSSVHNRRLFEQLTAPAGIKNDLLRMGGIDGQPVWDQIRRQIPGLPVQFDDNSPRRLNTRSRIWWAVAVLLVIFSGAAFWWMKPPKARAPFVKTVGECNCPTAFLPSMIDPTRVNLVLIDGAVIKLDEQRSGTQWLQDSLVITKNDQGLLYKAGKSNKAPLAAVHYNTLVTPPGKAYYLQWADGSNAWLSAGSVLRYPVPFAGNERKVELTGKAWFSVKPAKDRPFLVVAKETISVVHGTTFNVSAYPEEEGVKTTVEQGKVMVKSKNDSALVSTGEEARLTTTNSWQVSRLTNAANASSWKQGVLEFEQASLQEVLPQVAEWYAYKVHWHPGASSNERMTGWLNITDPIGNVVKAIEKNFKIRIEVDLTNKILKIY</sequence>
<dbReference type="PANTHER" id="PTHR30273:SF2">
    <property type="entry name" value="PROTEIN FECR"/>
    <property type="match status" value="1"/>
</dbReference>
<proteinExistence type="predicted"/>
<feature type="domain" description="FecR protein" evidence="2">
    <location>
        <begin position="204"/>
        <end position="298"/>
    </location>
</feature>
<accession>A0A3B7MKF6</accession>
<organism evidence="4 5">
    <name type="scientific">Paraflavitalea soli</name>
    <dbReference type="NCBI Taxonomy" id="2315862"/>
    <lineage>
        <taxon>Bacteria</taxon>
        <taxon>Pseudomonadati</taxon>
        <taxon>Bacteroidota</taxon>
        <taxon>Chitinophagia</taxon>
        <taxon>Chitinophagales</taxon>
        <taxon>Chitinophagaceae</taxon>
        <taxon>Paraflavitalea</taxon>
    </lineage>
</organism>
<dbReference type="GO" id="GO:0016989">
    <property type="term" value="F:sigma factor antagonist activity"/>
    <property type="evidence" value="ECO:0007669"/>
    <property type="project" value="TreeGrafter"/>
</dbReference>
<dbReference type="AlphaFoldDB" id="A0A3B7MKF6"/>
<dbReference type="PANTHER" id="PTHR30273">
    <property type="entry name" value="PERIPLASMIC SIGNAL SENSOR AND SIGMA FACTOR ACTIVATOR FECR-RELATED"/>
    <property type="match status" value="1"/>
</dbReference>
<keyword evidence="1" id="KW-0812">Transmembrane</keyword>
<evidence type="ECO:0000259" key="2">
    <source>
        <dbReference type="Pfam" id="PF04773"/>
    </source>
</evidence>
<evidence type="ECO:0000259" key="3">
    <source>
        <dbReference type="Pfam" id="PF16344"/>
    </source>
</evidence>
<keyword evidence="1" id="KW-1133">Transmembrane helix</keyword>
<feature type="transmembrane region" description="Helical" evidence="1">
    <location>
        <begin position="99"/>
        <end position="118"/>
    </location>
</feature>
<dbReference type="Pfam" id="PF16344">
    <property type="entry name" value="FecR_C"/>
    <property type="match status" value="1"/>
</dbReference>
<name>A0A3B7MKF6_9BACT</name>
<dbReference type="InterPro" id="IPR012373">
    <property type="entry name" value="Ferrdict_sens_TM"/>
</dbReference>
<dbReference type="InterPro" id="IPR032508">
    <property type="entry name" value="FecR_C"/>
</dbReference>